<dbReference type="AlphaFoldDB" id="T0JRV8"/>
<dbReference type="EMBL" id="AMYD01004494">
    <property type="protein sequence ID" value="EQB43098.1"/>
    <property type="molecule type" value="Genomic_DNA"/>
</dbReference>
<name>T0JRV8_COLGC</name>
<dbReference type="HOGENOM" id="CLU_3260504_0_0_1"/>
<evidence type="ECO:0000313" key="1">
    <source>
        <dbReference type="EMBL" id="EQB43098.1"/>
    </source>
</evidence>
<comment type="caution">
    <text evidence="1">The sequence shown here is derived from an EMBL/GenBank/DDBJ whole genome shotgun (WGS) entry which is preliminary data.</text>
</comment>
<protein>
    <submittedName>
        <fullName evidence="1">Uncharacterized protein</fullName>
    </submittedName>
</protein>
<reference evidence="2" key="1">
    <citation type="journal article" date="2013" name="Mol. Plant Microbe Interact.">
        <title>Global aspects of pacC regulation of pathogenicity genes in Colletotrichum gloeosporioides as revealed by transcriptome analysis.</title>
        <authorList>
            <person name="Alkan N."/>
            <person name="Meng X."/>
            <person name="Friedlander G."/>
            <person name="Reuveni E."/>
            <person name="Sukno S."/>
            <person name="Sherman A."/>
            <person name="Thon M."/>
            <person name="Fluhr R."/>
            <person name="Prusky D."/>
        </authorList>
    </citation>
    <scope>NUCLEOTIDE SEQUENCE [LARGE SCALE GENOMIC DNA]</scope>
    <source>
        <strain evidence="2">Cg-14</strain>
    </source>
</reference>
<sequence length="42" mass="5206">MNDDIFEAFALDSREVNEYIVLTFYFDESETFFRVEPFYFTF</sequence>
<organism evidence="1 2">
    <name type="scientific">Colletotrichum gloeosporioides (strain Cg-14)</name>
    <name type="common">Anthracnose fungus</name>
    <name type="synonym">Glomerella cingulata</name>
    <dbReference type="NCBI Taxonomy" id="1237896"/>
    <lineage>
        <taxon>Eukaryota</taxon>
        <taxon>Fungi</taxon>
        <taxon>Dikarya</taxon>
        <taxon>Ascomycota</taxon>
        <taxon>Pezizomycotina</taxon>
        <taxon>Sordariomycetes</taxon>
        <taxon>Hypocreomycetidae</taxon>
        <taxon>Glomerellales</taxon>
        <taxon>Glomerellaceae</taxon>
        <taxon>Colletotrichum</taxon>
        <taxon>Colletotrichum gloeosporioides species complex</taxon>
    </lineage>
</organism>
<dbReference type="Proteomes" id="UP000015530">
    <property type="component" value="Unassembled WGS sequence"/>
</dbReference>
<proteinExistence type="predicted"/>
<gene>
    <name evidence="1" type="ORF">CGLO_18304</name>
</gene>
<evidence type="ECO:0000313" key="2">
    <source>
        <dbReference type="Proteomes" id="UP000015530"/>
    </source>
</evidence>
<accession>T0JRV8</accession>